<dbReference type="InterPro" id="IPR001867">
    <property type="entry name" value="OmpR/PhoB-type_DNA-bd"/>
</dbReference>
<feature type="transmembrane region" description="Helical" evidence="3">
    <location>
        <begin position="6"/>
        <end position="24"/>
    </location>
</feature>
<dbReference type="RefSeq" id="WP_191763219.1">
    <property type="nucleotide sequence ID" value="NZ_JACSPP010000009.1"/>
</dbReference>
<dbReference type="PROSITE" id="PS51755">
    <property type="entry name" value="OMPR_PHOB"/>
    <property type="match status" value="1"/>
</dbReference>
<evidence type="ECO:0000313" key="6">
    <source>
        <dbReference type="Proteomes" id="UP000620874"/>
    </source>
</evidence>
<keyword evidence="3" id="KW-1133">Transmembrane helix</keyword>
<dbReference type="Pfam" id="PF00486">
    <property type="entry name" value="Trans_reg_C"/>
    <property type="match status" value="1"/>
</dbReference>
<evidence type="ECO:0000259" key="4">
    <source>
        <dbReference type="PROSITE" id="PS51755"/>
    </source>
</evidence>
<protein>
    <submittedName>
        <fullName evidence="5">Winged-helix domain-containing protein</fullName>
    </submittedName>
</protein>
<name>A0ABR8Y6L5_9BACT</name>
<dbReference type="CDD" id="cd00383">
    <property type="entry name" value="trans_reg_C"/>
    <property type="match status" value="1"/>
</dbReference>
<dbReference type="InterPro" id="IPR016032">
    <property type="entry name" value="Sig_transdc_resp-reg_C-effctor"/>
</dbReference>
<feature type="transmembrane region" description="Helical" evidence="3">
    <location>
        <begin position="198"/>
        <end position="216"/>
    </location>
</feature>
<feature type="domain" description="OmpR/PhoB-type" evidence="4">
    <location>
        <begin position="220"/>
        <end position="316"/>
    </location>
</feature>
<dbReference type="Proteomes" id="UP000620874">
    <property type="component" value="Unassembled WGS sequence"/>
</dbReference>
<dbReference type="Gene3D" id="1.10.10.10">
    <property type="entry name" value="Winged helix-like DNA-binding domain superfamily/Winged helix DNA-binding domain"/>
    <property type="match status" value="1"/>
</dbReference>
<proteinExistence type="predicted"/>
<evidence type="ECO:0000313" key="5">
    <source>
        <dbReference type="EMBL" id="MBD8039776.1"/>
    </source>
</evidence>
<keyword evidence="1 2" id="KW-0238">DNA-binding</keyword>
<dbReference type="EMBL" id="JACSPP010000009">
    <property type="protein sequence ID" value="MBD8039776.1"/>
    <property type="molecule type" value="Genomic_DNA"/>
</dbReference>
<dbReference type="SUPFAM" id="SSF46894">
    <property type="entry name" value="C-terminal effector domain of the bipartite response regulators"/>
    <property type="match status" value="1"/>
</dbReference>
<evidence type="ECO:0000256" key="3">
    <source>
        <dbReference type="SAM" id="Phobius"/>
    </source>
</evidence>
<dbReference type="InterPro" id="IPR036388">
    <property type="entry name" value="WH-like_DNA-bd_sf"/>
</dbReference>
<accession>A0ABR8Y6L5</accession>
<reference evidence="5 6" key="1">
    <citation type="submission" date="2020-08" db="EMBL/GenBank/DDBJ databases">
        <title>A Genomic Blueprint of the Chicken Gut Microbiome.</title>
        <authorList>
            <person name="Gilroy R."/>
            <person name="Ravi A."/>
            <person name="Getino M."/>
            <person name="Pursley I."/>
            <person name="Horton D.L."/>
            <person name="Alikhan N.-F."/>
            <person name="Baker D."/>
            <person name="Gharbi K."/>
            <person name="Hall N."/>
            <person name="Watson M."/>
            <person name="Adriaenssens E.M."/>
            <person name="Foster-Nyarko E."/>
            <person name="Jarju S."/>
            <person name="Secka A."/>
            <person name="Antonio M."/>
            <person name="Oren A."/>
            <person name="Chaudhuri R."/>
            <person name="La Ragione R.M."/>
            <person name="Hildebrand F."/>
            <person name="Pallen M.J."/>
        </authorList>
    </citation>
    <scope>NUCLEOTIDE SEQUENCE [LARGE SCALE GENOMIC DNA]</scope>
    <source>
        <strain evidence="5 6">Sa1CVN1</strain>
    </source>
</reference>
<gene>
    <name evidence="5" type="ORF">H9625_04820</name>
</gene>
<sequence>MKTKELYILGILSAIIVTALCLSLQAGEERIRQETDHAFCEATARHYSERIELFQHFTHPGLNPYSEYYITAPVYDRKIKKYTLRTWKDRTVFVFKDSVDEAKARRLLNEHILTNVHPIDADKLNILFRARLAARNICGQTGTIYYNGQERHCSSDTLSASSAYSTPVYRQDITGDIQAQGWVAYDTVTLLRYIDRRFFLLIALIALGTAICYYLRKRSNASHIYPDISVNMEKQELIIDGILCPLPKLDLALFCLLLRKKGRCVSRGEIKQRFWKTDTNADEKIDTHIKILRKHLKGFPEYRIVTVRGQGYYLSVKKGS</sequence>
<feature type="DNA-binding region" description="OmpR/PhoB-type" evidence="2">
    <location>
        <begin position="220"/>
        <end position="316"/>
    </location>
</feature>
<comment type="caution">
    <text evidence="5">The sequence shown here is derived from an EMBL/GenBank/DDBJ whole genome shotgun (WGS) entry which is preliminary data.</text>
</comment>
<keyword evidence="6" id="KW-1185">Reference proteome</keyword>
<dbReference type="SMART" id="SM00862">
    <property type="entry name" value="Trans_reg_C"/>
    <property type="match status" value="1"/>
</dbReference>
<evidence type="ECO:0000256" key="2">
    <source>
        <dbReference type="PROSITE-ProRule" id="PRU01091"/>
    </source>
</evidence>
<evidence type="ECO:0000256" key="1">
    <source>
        <dbReference type="ARBA" id="ARBA00023125"/>
    </source>
</evidence>
<keyword evidence="3" id="KW-0812">Transmembrane</keyword>
<organism evidence="5 6">
    <name type="scientific">Phocaeicola intestinalis</name>
    <dbReference type="NCBI Taxonomy" id="2762212"/>
    <lineage>
        <taxon>Bacteria</taxon>
        <taxon>Pseudomonadati</taxon>
        <taxon>Bacteroidota</taxon>
        <taxon>Bacteroidia</taxon>
        <taxon>Bacteroidales</taxon>
        <taxon>Bacteroidaceae</taxon>
        <taxon>Phocaeicola</taxon>
    </lineage>
</organism>
<keyword evidence="3" id="KW-0472">Membrane</keyword>